<evidence type="ECO:0000259" key="5">
    <source>
        <dbReference type="PROSITE" id="PS51464"/>
    </source>
</evidence>
<gene>
    <name evidence="6" type="ORF">MN202_17880</name>
</gene>
<feature type="domain" description="HTH rpiR-type" evidence="4">
    <location>
        <begin position="1"/>
        <end position="77"/>
    </location>
</feature>
<dbReference type="Gene3D" id="1.10.10.10">
    <property type="entry name" value="Winged helix-like DNA-binding domain superfamily/Winged helix DNA-binding domain"/>
    <property type="match status" value="1"/>
</dbReference>
<evidence type="ECO:0000259" key="4">
    <source>
        <dbReference type="PROSITE" id="PS51071"/>
    </source>
</evidence>
<dbReference type="InterPro" id="IPR000281">
    <property type="entry name" value="HTH_RpiR"/>
</dbReference>
<keyword evidence="7" id="KW-1185">Reference proteome</keyword>
<feature type="domain" description="SIS" evidence="5">
    <location>
        <begin position="125"/>
        <end position="265"/>
    </location>
</feature>
<evidence type="ECO:0000256" key="2">
    <source>
        <dbReference type="ARBA" id="ARBA00023125"/>
    </source>
</evidence>
<evidence type="ECO:0000256" key="3">
    <source>
        <dbReference type="ARBA" id="ARBA00023163"/>
    </source>
</evidence>
<evidence type="ECO:0000313" key="6">
    <source>
        <dbReference type="EMBL" id="MEH8019111.1"/>
    </source>
</evidence>
<dbReference type="EMBL" id="JALAAR010000019">
    <property type="protein sequence ID" value="MEH8019111.1"/>
    <property type="molecule type" value="Genomic_DNA"/>
</dbReference>
<dbReference type="RefSeq" id="WP_335737509.1">
    <property type="nucleotide sequence ID" value="NZ_JALAAR010000019.1"/>
</dbReference>
<dbReference type="InterPro" id="IPR046348">
    <property type="entry name" value="SIS_dom_sf"/>
</dbReference>
<dbReference type="Proteomes" id="UP001375382">
    <property type="component" value="Unassembled WGS sequence"/>
</dbReference>
<dbReference type="SUPFAM" id="SSF53697">
    <property type="entry name" value="SIS domain"/>
    <property type="match status" value="1"/>
</dbReference>
<dbReference type="Gene3D" id="3.40.50.10490">
    <property type="entry name" value="Glucose-6-phosphate isomerase like protein, domain 1"/>
    <property type="match status" value="1"/>
</dbReference>
<dbReference type="PANTHER" id="PTHR30514">
    <property type="entry name" value="GLUCOKINASE"/>
    <property type="match status" value="1"/>
</dbReference>
<dbReference type="CDD" id="cd05013">
    <property type="entry name" value="SIS_RpiR"/>
    <property type="match status" value="1"/>
</dbReference>
<dbReference type="Pfam" id="PF01418">
    <property type="entry name" value="HTH_6"/>
    <property type="match status" value="1"/>
</dbReference>
<evidence type="ECO:0000256" key="1">
    <source>
        <dbReference type="ARBA" id="ARBA00023015"/>
    </source>
</evidence>
<protein>
    <submittedName>
        <fullName evidence="6">MurR/RpiR family transcriptional regulator</fullName>
    </submittedName>
</protein>
<dbReference type="SUPFAM" id="SSF46689">
    <property type="entry name" value="Homeodomain-like"/>
    <property type="match status" value="1"/>
</dbReference>
<dbReference type="InterPro" id="IPR035472">
    <property type="entry name" value="RpiR-like_SIS"/>
</dbReference>
<evidence type="ECO:0000313" key="7">
    <source>
        <dbReference type="Proteomes" id="UP001375382"/>
    </source>
</evidence>
<dbReference type="InterPro" id="IPR036388">
    <property type="entry name" value="WH-like_DNA-bd_sf"/>
</dbReference>
<reference evidence="6 7" key="1">
    <citation type="journal article" date="2023" name="Ecotoxicol. Environ. Saf.">
        <title>Mercury remediation potential of mercury-resistant strain Rheinheimera metallidurans sp. nov. isolated from a municipal waste dumping site.</title>
        <authorList>
            <person name="Yadav V."/>
            <person name="Manjhi A."/>
            <person name="Vadakedath N."/>
        </authorList>
    </citation>
    <scope>NUCLEOTIDE SEQUENCE [LARGE SCALE GENOMIC DNA]</scope>
    <source>
        <strain evidence="6 7">E-49</strain>
    </source>
</reference>
<keyword evidence="1" id="KW-0805">Transcription regulation</keyword>
<organism evidence="6 7">
    <name type="scientific">Rheinheimera muenzenbergensis</name>
    <dbReference type="NCBI Taxonomy" id="1193628"/>
    <lineage>
        <taxon>Bacteria</taxon>
        <taxon>Pseudomonadati</taxon>
        <taxon>Pseudomonadota</taxon>
        <taxon>Gammaproteobacteria</taxon>
        <taxon>Chromatiales</taxon>
        <taxon>Chromatiaceae</taxon>
        <taxon>Rheinheimera</taxon>
    </lineage>
</organism>
<dbReference type="InterPro" id="IPR009057">
    <property type="entry name" value="Homeodomain-like_sf"/>
</dbReference>
<comment type="caution">
    <text evidence="6">The sequence shown here is derived from an EMBL/GenBank/DDBJ whole genome shotgun (WGS) entry which is preliminary data.</text>
</comment>
<dbReference type="PROSITE" id="PS51464">
    <property type="entry name" value="SIS"/>
    <property type="match status" value="1"/>
</dbReference>
<dbReference type="Pfam" id="PF01380">
    <property type="entry name" value="SIS"/>
    <property type="match status" value="1"/>
</dbReference>
<dbReference type="PROSITE" id="PS51071">
    <property type="entry name" value="HTH_RPIR"/>
    <property type="match status" value="1"/>
</dbReference>
<name>A0ABU8CAU8_9GAMM</name>
<keyword evidence="3" id="KW-0804">Transcription</keyword>
<dbReference type="InterPro" id="IPR001347">
    <property type="entry name" value="SIS_dom"/>
</dbReference>
<dbReference type="InterPro" id="IPR047640">
    <property type="entry name" value="RpiR-like"/>
</dbReference>
<proteinExistence type="predicted"/>
<keyword evidence="2" id="KW-0238">DNA-binding</keyword>
<sequence>MVCLLKIRGMLEQMSIIERKLADFILDNAHLLRDYSSQQLADAVGTSQSSVVKFCQKLGYKGYPDLKLAVNEAVITASTLQRSDSHEQGQQQSDIKTLVEQLQFSLHSHLRGILEINDEKALRDASDCLLQTDKVLIAGFGQSGIVAHDMQFRLLQLGKLALLHTDPAIALQLASTLSQHSVLLLISESGQNADLLKLARFARQRQIRIISLTSFKTNALSLAADIALYALSGDENVRLNALLVQLAQQHLCHILYLLLCQRQNNDHLLEESSKLLDLLEQQ</sequence>
<accession>A0ABU8CAU8</accession>
<dbReference type="PANTHER" id="PTHR30514:SF17">
    <property type="entry name" value="HTH-TYPE TRANSCRIPTIONAL REGULATOR MURR"/>
    <property type="match status" value="1"/>
</dbReference>